<sequence length="293" mass="33236">MKDLGEAGLLIGVKINHKNNGFTLSQEHYINTLAWEYELERYSPASTPLKPNLQLNIATKEEETTFADLNINYRSVIGALNYISTNTRPDITFAVSHLSRFLEKPGITHWTVCLQVLRYLYHTKRLSLHYSKGGKEGIVAYVDADWGKSVIDRSSTSGYTVTVNGHLVSWRMKKQPTVSHSTTEAEYKALTNMTKEVEWLIQLLVEIDLNEGNPTPQLFNDNKGATDLALSNANHNGFKTKHMDIKYLYIRNLIKNSVINLKYVSTNVMASDFLTKSFGKTILLRSQSFLNLK</sequence>
<dbReference type="PANTHER" id="PTHR11439:SF440">
    <property type="entry name" value="INTEGRASE CATALYTIC DOMAIN-CONTAINING PROTEIN"/>
    <property type="match status" value="1"/>
</dbReference>
<organism evidence="1 2">
    <name type="scientific">Austropuccinia psidii MF-1</name>
    <dbReference type="NCBI Taxonomy" id="1389203"/>
    <lineage>
        <taxon>Eukaryota</taxon>
        <taxon>Fungi</taxon>
        <taxon>Dikarya</taxon>
        <taxon>Basidiomycota</taxon>
        <taxon>Pucciniomycotina</taxon>
        <taxon>Pucciniomycetes</taxon>
        <taxon>Pucciniales</taxon>
        <taxon>Sphaerophragmiaceae</taxon>
        <taxon>Austropuccinia</taxon>
    </lineage>
</organism>
<dbReference type="Proteomes" id="UP000765509">
    <property type="component" value="Unassembled WGS sequence"/>
</dbReference>
<protein>
    <recommendedName>
        <fullName evidence="3">Reverse transcriptase Ty1/copia-type domain-containing protein</fullName>
    </recommendedName>
</protein>
<dbReference type="CDD" id="cd09272">
    <property type="entry name" value="RNase_HI_RT_Ty1"/>
    <property type="match status" value="1"/>
</dbReference>
<gene>
    <name evidence="1" type="ORF">O181_033723</name>
</gene>
<name>A0A9Q3D429_9BASI</name>
<evidence type="ECO:0008006" key="3">
    <source>
        <dbReference type="Google" id="ProtNLM"/>
    </source>
</evidence>
<dbReference type="PANTHER" id="PTHR11439">
    <property type="entry name" value="GAG-POL-RELATED RETROTRANSPOSON"/>
    <property type="match status" value="1"/>
</dbReference>
<reference evidence="1" key="1">
    <citation type="submission" date="2021-03" db="EMBL/GenBank/DDBJ databases">
        <title>Draft genome sequence of rust myrtle Austropuccinia psidii MF-1, a brazilian biotype.</title>
        <authorList>
            <person name="Quecine M.C."/>
            <person name="Pachon D.M.R."/>
            <person name="Bonatelli M.L."/>
            <person name="Correr F.H."/>
            <person name="Franceschini L.M."/>
            <person name="Leite T.F."/>
            <person name="Margarido G.R.A."/>
            <person name="Almeida C.A."/>
            <person name="Ferrarezi J.A."/>
            <person name="Labate C.A."/>
        </authorList>
    </citation>
    <scope>NUCLEOTIDE SEQUENCE</scope>
    <source>
        <strain evidence="1">MF-1</strain>
    </source>
</reference>
<keyword evidence="2" id="KW-1185">Reference proteome</keyword>
<evidence type="ECO:0000313" key="1">
    <source>
        <dbReference type="EMBL" id="MBW0494008.1"/>
    </source>
</evidence>
<proteinExistence type="predicted"/>
<dbReference type="AlphaFoldDB" id="A0A9Q3D429"/>
<accession>A0A9Q3D429</accession>
<evidence type="ECO:0000313" key="2">
    <source>
        <dbReference type="Proteomes" id="UP000765509"/>
    </source>
</evidence>
<comment type="caution">
    <text evidence="1">The sequence shown here is derived from an EMBL/GenBank/DDBJ whole genome shotgun (WGS) entry which is preliminary data.</text>
</comment>
<dbReference type="OrthoDB" id="3344688at2759"/>
<dbReference type="EMBL" id="AVOT02012355">
    <property type="protein sequence ID" value="MBW0494008.1"/>
    <property type="molecule type" value="Genomic_DNA"/>
</dbReference>